<proteinExistence type="predicted"/>
<accession>A0A5C6VIP9</accession>
<keyword evidence="1" id="KW-1133">Transmembrane helix</keyword>
<dbReference type="AlphaFoldDB" id="A0A5C6VIP9"/>
<comment type="caution">
    <text evidence="2">The sequence shown here is derived from an EMBL/GenBank/DDBJ whole genome shotgun (WGS) entry which is preliminary data.</text>
</comment>
<dbReference type="RefSeq" id="WP_147012566.1">
    <property type="nucleotide sequence ID" value="NZ_VORB01000001.1"/>
</dbReference>
<organism evidence="2 3">
    <name type="scientific">Luteibaculum oceani</name>
    <dbReference type="NCBI Taxonomy" id="1294296"/>
    <lineage>
        <taxon>Bacteria</taxon>
        <taxon>Pseudomonadati</taxon>
        <taxon>Bacteroidota</taxon>
        <taxon>Flavobacteriia</taxon>
        <taxon>Flavobacteriales</taxon>
        <taxon>Luteibaculaceae</taxon>
        <taxon>Luteibaculum</taxon>
    </lineage>
</organism>
<sequence length="93" mass="10655">MLRLKTYFRILAATQNPSLQEPNKEKEDKRKLQAKFATYTGSAFKVVGAILLFFYFGRWLDEKFGFEKPWLAMTGSLVGVAAGIYSLIKDLNR</sequence>
<name>A0A5C6VIP9_9FLAO</name>
<dbReference type="EMBL" id="VORB01000001">
    <property type="protein sequence ID" value="TXC85283.1"/>
    <property type="molecule type" value="Genomic_DNA"/>
</dbReference>
<evidence type="ECO:0000313" key="3">
    <source>
        <dbReference type="Proteomes" id="UP000321168"/>
    </source>
</evidence>
<reference evidence="2 3" key="1">
    <citation type="submission" date="2019-08" db="EMBL/GenBank/DDBJ databases">
        <title>Genome of Luteibaculum oceani JCM 18817.</title>
        <authorList>
            <person name="Bowman J.P."/>
        </authorList>
    </citation>
    <scope>NUCLEOTIDE SEQUENCE [LARGE SCALE GENOMIC DNA]</scope>
    <source>
        <strain evidence="2 3">JCM 18817</strain>
    </source>
</reference>
<feature type="transmembrane region" description="Helical" evidence="1">
    <location>
        <begin position="36"/>
        <end position="57"/>
    </location>
</feature>
<evidence type="ECO:0000256" key="1">
    <source>
        <dbReference type="SAM" id="Phobius"/>
    </source>
</evidence>
<dbReference type="InterPro" id="IPR032820">
    <property type="entry name" value="ATPase_put"/>
</dbReference>
<gene>
    <name evidence="2" type="ORF">FRX97_01275</name>
</gene>
<dbReference type="OrthoDB" id="9798708at2"/>
<dbReference type="Pfam" id="PF09527">
    <property type="entry name" value="ATPase_gene1"/>
    <property type="match status" value="1"/>
</dbReference>
<feature type="transmembrane region" description="Helical" evidence="1">
    <location>
        <begin position="69"/>
        <end position="88"/>
    </location>
</feature>
<keyword evidence="1" id="KW-0812">Transmembrane</keyword>
<protein>
    <submittedName>
        <fullName evidence="2">AtpZ/AtpI family protein</fullName>
    </submittedName>
</protein>
<dbReference type="Proteomes" id="UP000321168">
    <property type="component" value="Unassembled WGS sequence"/>
</dbReference>
<keyword evidence="3" id="KW-1185">Reference proteome</keyword>
<keyword evidence="1" id="KW-0472">Membrane</keyword>
<evidence type="ECO:0000313" key="2">
    <source>
        <dbReference type="EMBL" id="TXC85283.1"/>
    </source>
</evidence>